<dbReference type="Proteomes" id="UP000031890">
    <property type="component" value="Chromosome"/>
</dbReference>
<protein>
    <submittedName>
        <fullName evidence="1">Uncharacterized protein</fullName>
    </submittedName>
</protein>
<dbReference type="HOGENOM" id="CLU_146577_0_0_11"/>
<dbReference type="OrthoDB" id="4412427at2"/>
<dbReference type="STRING" id="161899.CSING_10225"/>
<dbReference type="RefSeq" id="WP_042531919.1">
    <property type="nucleotide sequence ID" value="NZ_CP010827.1"/>
</dbReference>
<accession>A0A0B6ESV1</accession>
<gene>
    <name evidence="1" type="ORF">CSING_10225</name>
</gene>
<name>A0A0B6ESV1_9CORY</name>
<dbReference type="AlphaFoldDB" id="A0A0B6ESV1"/>
<dbReference type="KEGG" id="csx:CSING_10225"/>
<proteinExistence type="predicted"/>
<organism evidence="1 2">
    <name type="scientific">Corynebacterium singulare</name>
    <dbReference type="NCBI Taxonomy" id="161899"/>
    <lineage>
        <taxon>Bacteria</taxon>
        <taxon>Bacillati</taxon>
        <taxon>Actinomycetota</taxon>
        <taxon>Actinomycetes</taxon>
        <taxon>Mycobacteriales</taxon>
        <taxon>Corynebacteriaceae</taxon>
        <taxon>Corynebacterium</taxon>
    </lineage>
</organism>
<reference evidence="1 2" key="1">
    <citation type="journal article" date="2015" name="Genome Announc.">
        <title>Complete Genome Sequence and Annotation of Corynebacterium singulare DSM 44357, Isolated from a Human Semen Specimen.</title>
        <authorList>
            <person name="Merten M."/>
            <person name="Brinkrolf K."/>
            <person name="Albersmeier A."/>
            <person name="Kutter Y."/>
            <person name="Ruckert C."/>
            <person name="Tauch A."/>
        </authorList>
    </citation>
    <scope>NUCLEOTIDE SEQUENCE [LARGE SCALE GENOMIC DNA]</scope>
    <source>
        <strain evidence="1">IBS B52218</strain>
    </source>
</reference>
<sequence>MWLDGYQQQFGNRLEDFLTETVPRVLTELTSSQKKQVTNGAQEFPFEPLLEILNSKHSYEDTVSRIIAVTGIWMNAASGSQWCVGPLNSTDYSERVGIGVRWGEIAFSPLSNMSENLVDSFPTWPGVLMEFSRMQEADRDYYKQRILETRPKQK</sequence>
<evidence type="ECO:0000313" key="1">
    <source>
        <dbReference type="EMBL" id="AJI79557.1"/>
    </source>
</evidence>
<dbReference type="EMBL" id="CP010827">
    <property type="protein sequence ID" value="AJI79557.1"/>
    <property type="molecule type" value="Genomic_DNA"/>
</dbReference>
<evidence type="ECO:0000313" key="2">
    <source>
        <dbReference type="Proteomes" id="UP000031890"/>
    </source>
</evidence>